<name>A0A514LDC5_9BACI</name>
<dbReference type="AlphaFoldDB" id="A0A514LDC5"/>
<evidence type="ECO:0000313" key="1">
    <source>
        <dbReference type="EMBL" id="QDI89840.1"/>
    </source>
</evidence>
<dbReference type="KEGG" id="sale:EPH95_00510"/>
<dbReference type="Pfam" id="PF14038">
    <property type="entry name" value="YqzE"/>
    <property type="match status" value="1"/>
</dbReference>
<organism evidence="1 2">
    <name type="scientific">Salicibibacter halophilus</name>
    <dbReference type="NCBI Taxonomy" id="2502791"/>
    <lineage>
        <taxon>Bacteria</taxon>
        <taxon>Bacillati</taxon>
        <taxon>Bacillota</taxon>
        <taxon>Bacilli</taxon>
        <taxon>Bacillales</taxon>
        <taxon>Bacillaceae</taxon>
        <taxon>Salicibibacter</taxon>
    </lineage>
</organism>
<reference evidence="2" key="1">
    <citation type="submission" date="2019-01" db="EMBL/GenBank/DDBJ databases">
        <title>Genomic analysis of Salicibibacter sp. NKC3-5.</title>
        <authorList>
            <person name="Oh Y.J."/>
        </authorList>
    </citation>
    <scope>NUCLEOTIDE SEQUENCE [LARGE SCALE GENOMIC DNA]</scope>
    <source>
        <strain evidence="2">NKC3-5</strain>
    </source>
</reference>
<accession>A0A514LDC5</accession>
<dbReference type="EMBL" id="CP035485">
    <property type="protein sequence ID" value="QDI89840.1"/>
    <property type="molecule type" value="Genomic_DNA"/>
</dbReference>
<proteinExistence type="predicted"/>
<protein>
    <submittedName>
        <fullName evidence="1">YqzE family protein</fullName>
    </submittedName>
</protein>
<gene>
    <name evidence="1" type="ORF">EPH95_00510</name>
</gene>
<dbReference type="InterPro" id="IPR025622">
    <property type="entry name" value="YqzE"/>
</dbReference>
<dbReference type="OrthoDB" id="2991452at2"/>
<keyword evidence="2" id="KW-1185">Reference proteome</keyword>
<sequence>MVGRRGDRLMNPNPYFKYLIESFLRRLDQIAAPKEMSRKQRRKLKKKQKSRLFTVFGAIPTAIKISMRRSR</sequence>
<dbReference type="Proteomes" id="UP000319756">
    <property type="component" value="Chromosome"/>
</dbReference>
<evidence type="ECO:0000313" key="2">
    <source>
        <dbReference type="Proteomes" id="UP000319756"/>
    </source>
</evidence>